<evidence type="ECO:0000313" key="1">
    <source>
        <dbReference type="Proteomes" id="UP000887580"/>
    </source>
</evidence>
<proteinExistence type="predicted"/>
<dbReference type="Proteomes" id="UP000887580">
    <property type="component" value="Unplaced"/>
</dbReference>
<evidence type="ECO:0000313" key="2">
    <source>
        <dbReference type="WBParaSite" id="PS1159_v2.g22085.t1"/>
    </source>
</evidence>
<dbReference type="WBParaSite" id="PS1159_v2.g22085.t1">
    <property type="protein sequence ID" value="PS1159_v2.g22085.t1"/>
    <property type="gene ID" value="PS1159_v2.g22085"/>
</dbReference>
<protein>
    <submittedName>
        <fullName evidence="2">Ig-like domain-containing protein</fullName>
    </submittedName>
</protein>
<organism evidence="1 2">
    <name type="scientific">Panagrolaimus sp. PS1159</name>
    <dbReference type="NCBI Taxonomy" id="55785"/>
    <lineage>
        <taxon>Eukaryota</taxon>
        <taxon>Metazoa</taxon>
        <taxon>Ecdysozoa</taxon>
        <taxon>Nematoda</taxon>
        <taxon>Chromadorea</taxon>
        <taxon>Rhabditida</taxon>
        <taxon>Tylenchina</taxon>
        <taxon>Panagrolaimomorpha</taxon>
        <taxon>Panagrolaimoidea</taxon>
        <taxon>Panagrolaimidae</taxon>
        <taxon>Panagrolaimus</taxon>
    </lineage>
</organism>
<sequence>MGPDRGISLSKISFIKVFLIFLLNNFVNAELRAKGSPHAIMQVNKAGKSIGFPLATSPLSLWCQAVHKSHPTPLKLRNATFSTGSTTYLAEILDDGVTANFNETDVPLAEAGKWKCVLSTSEGQATGFIDVYLRPIVYSRQSIRVDDHDTAPFHFSASGITIMKGQKAELTCPIKGHPHPKVQWKVDGNKISHSKHYQIVNETTLVIKNVTYDHEKTFTCIAENEFIDPITKKNSKHELFLERKVRVKSPIGWLWPLLLIIGILIALGVVISICECHKRNKERKMMITEPEPDDE</sequence>
<name>A0AC35FZS5_9BILA</name>
<reference evidence="2" key="1">
    <citation type="submission" date="2022-11" db="UniProtKB">
        <authorList>
            <consortium name="WormBaseParasite"/>
        </authorList>
    </citation>
    <scope>IDENTIFICATION</scope>
</reference>
<accession>A0AC35FZS5</accession>